<dbReference type="OrthoDB" id="4948465at2"/>
<organism evidence="2 3">
    <name type="scientific">Microbacterium oryzae</name>
    <dbReference type="NCBI Taxonomy" id="743009"/>
    <lineage>
        <taxon>Bacteria</taxon>
        <taxon>Bacillati</taxon>
        <taxon>Actinomycetota</taxon>
        <taxon>Actinomycetes</taxon>
        <taxon>Micrococcales</taxon>
        <taxon>Microbacteriaceae</taxon>
        <taxon>Microbacterium</taxon>
    </lineage>
</organism>
<keyword evidence="1" id="KW-0812">Transmembrane</keyword>
<keyword evidence="1" id="KW-0472">Membrane</keyword>
<proteinExistence type="predicted"/>
<evidence type="ECO:0000313" key="2">
    <source>
        <dbReference type="EMBL" id="QGU28139.1"/>
    </source>
</evidence>
<reference evidence="2 3" key="1">
    <citation type="submission" date="2018-09" db="EMBL/GenBank/DDBJ databases">
        <title>Whole genome sequencing of Microbacterium oryzae strain MB-10T.</title>
        <authorList>
            <person name="Das S.K."/>
        </authorList>
    </citation>
    <scope>NUCLEOTIDE SEQUENCE [LARGE SCALE GENOMIC DNA]</scope>
    <source>
        <strain evidence="2 3">MB-10</strain>
    </source>
</reference>
<dbReference type="RefSeq" id="WP_156242647.1">
    <property type="nucleotide sequence ID" value="NZ_BAAAZL010000004.1"/>
</dbReference>
<gene>
    <name evidence="2" type="ORF">D7D94_10975</name>
</gene>
<protein>
    <submittedName>
        <fullName evidence="2">Uncharacterized protein</fullName>
    </submittedName>
</protein>
<evidence type="ECO:0000256" key="1">
    <source>
        <dbReference type="SAM" id="Phobius"/>
    </source>
</evidence>
<dbReference type="AlphaFoldDB" id="A0A6I6E2L5"/>
<keyword evidence="1" id="KW-1133">Transmembrane helix</keyword>
<accession>A0A6I6E2L5</accession>
<keyword evidence="3" id="KW-1185">Reference proteome</keyword>
<evidence type="ECO:0000313" key="3">
    <source>
        <dbReference type="Proteomes" id="UP000422989"/>
    </source>
</evidence>
<name>A0A6I6E2L5_9MICO</name>
<dbReference type="KEGG" id="moj:D7D94_10975"/>
<sequence>MEPLFDFLGSYWWLAFPLMGVASGFGGWWSKQSKERHKRRLELIKAKSEARSIEMQARAQLKAAKAQDGPAHDVEASDAASRHDRLKRLMATHDEVMHRWLDYELDVAKLIAFPTMSDGRQPLTAAFLRAKKVADGLRPPSADVRIDAETLAEYRDAVHDFEVAFDVAEQDARRVRDSGFTETERKRLDRAQQLLRTAVDQSATAAERQVAYKRVREELDGLIVLSDDAVEVLEKQVAPELEAGKTPLQPPRAEA</sequence>
<dbReference type="Proteomes" id="UP000422989">
    <property type="component" value="Chromosome"/>
</dbReference>
<feature type="transmembrane region" description="Helical" evidence="1">
    <location>
        <begin position="12"/>
        <end position="30"/>
    </location>
</feature>
<dbReference type="EMBL" id="CP032550">
    <property type="protein sequence ID" value="QGU28139.1"/>
    <property type="molecule type" value="Genomic_DNA"/>
</dbReference>